<gene>
    <name evidence="9" type="ORF">H9741_05460</name>
</gene>
<keyword evidence="9" id="KW-0328">Glycosyltransferase</keyword>
<feature type="transmembrane region" description="Helical" evidence="7">
    <location>
        <begin position="111"/>
        <end position="128"/>
    </location>
</feature>
<dbReference type="Pfam" id="PF01790">
    <property type="entry name" value="LGT"/>
    <property type="match status" value="1"/>
</dbReference>
<dbReference type="EC" id="2.4.99.-" evidence="9"/>
<dbReference type="GO" id="GO:0008961">
    <property type="term" value="F:phosphatidylglycerol-prolipoprotein diacylglyceryl transferase activity"/>
    <property type="evidence" value="ECO:0007669"/>
    <property type="project" value="InterPro"/>
</dbReference>
<comment type="similarity">
    <text evidence="1">Belongs to the Lgt family.</text>
</comment>
<dbReference type="PANTHER" id="PTHR30589">
    <property type="entry name" value="PROLIPOPROTEIN DIACYLGLYCERYL TRANSFERASE"/>
    <property type="match status" value="1"/>
</dbReference>
<feature type="transmembrane region" description="Helical" evidence="7">
    <location>
        <begin position="200"/>
        <end position="216"/>
    </location>
</feature>
<evidence type="ECO:0000256" key="2">
    <source>
        <dbReference type="ARBA" id="ARBA00022475"/>
    </source>
</evidence>
<dbReference type="InterPro" id="IPR001640">
    <property type="entry name" value="Lgt"/>
</dbReference>
<feature type="transmembrane region" description="Helical" evidence="7">
    <location>
        <begin position="78"/>
        <end position="99"/>
    </location>
</feature>
<feature type="domain" description="SHOCT" evidence="8">
    <location>
        <begin position="289"/>
        <end position="315"/>
    </location>
</feature>
<evidence type="ECO:0000313" key="9">
    <source>
        <dbReference type="EMBL" id="HIX07895.1"/>
    </source>
</evidence>
<dbReference type="EMBL" id="DXFX01000071">
    <property type="protein sequence ID" value="HIX07895.1"/>
    <property type="molecule type" value="Genomic_DNA"/>
</dbReference>
<organism evidence="9 10">
    <name type="scientific">Candidatus Borkfalkia faecipullorum</name>
    <dbReference type="NCBI Taxonomy" id="2838510"/>
    <lineage>
        <taxon>Bacteria</taxon>
        <taxon>Bacillati</taxon>
        <taxon>Bacillota</taxon>
        <taxon>Clostridia</taxon>
        <taxon>Christensenellales</taxon>
        <taxon>Christensenellaceae</taxon>
        <taxon>Candidatus Borkfalkia</taxon>
    </lineage>
</organism>
<evidence type="ECO:0000259" key="8">
    <source>
        <dbReference type="Pfam" id="PF09851"/>
    </source>
</evidence>
<evidence type="ECO:0000256" key="7">
    <source>
        <dbReference type="SAM" id="Phobius"/>
    </source>
</evidence>
<keyword evidence="2" id="KW-1003">Cell membrane</keyword>
<evidence type="ECO:0000313" key="10">
    <source>
        <dbReference type="Proteomes" id="UP000824204"/>
    </source>
</evidence>
<keyword evidence="3 9" id="KW-0808">Transferase</keyword>
<dbReference type="Pfam" id="PF09851">
    <property type="entry name" value="SHOCT"/>
    <property type="match status" value="1"/>
</dbReference>
<evidence type="ECO:0000256" key="6">
    <source>
        <dbReference type="ARBA" id="ARBA00023136"/>
    </source>
</evidence>
<keyword evidence="5 7" id="KW-1133">Transmembrane helix</keyword>
<dbReference type="GO" id="GO:0042158">
    <property type="term" value="P:lipoprotein biosynthetic process"/>
    <property type="evidence" value="ECO:0007669"/>
    <property type="project" value="InterPro"/>
</dbReference>
<sequence length="318" mass="35416">MLPAIHIAGIHVPMYSLMVFLGIVAFFVTYFLYVEKGEKLDRVTSNRLLFVSILGIAFLGFSAMFFNSLFHTIEAGEIRIGGITWLGGVLGGVPFTVFLIHKLVPKAKGRALYYFSLLVPGLVIGHAFGRLGCFFGGCCYGRVTDSIFGVIFPEGSLAAQQYPGENGASLPVLPTQLFESVFEFVLFFVLVIFRKKLKPYNLLIYFFAYGVFRFSMEFLRGDDRGSTGFALSPSQFICILLLIAAVLILLFYRGILFKGLAQKCAVWQEQAAAAVAVPVRSSRRNPIGEIEELHRLMKAGIISEEEFEEKKAELLKRI</sequence>
<dbReference type="PANTHER" id="PTHR30589:SF0">
    <property type="entry name" value="PHOSPHATIDYLGLYCEROL--PROLIPOPROTEIN DIACYLGLYCERYL TRANSFERASE"/>
    <property type="match status" value="1"/>
</dbReference>
<reference evidence="9" key="1">
    <citation type="journal article" date="2021" name="PeerJ">
        <title>Extensive microbial diversity within the chicken gut microbiome revealed by metagenomics and culture.</title>
        <authorList>
            <person name="Gilroy R."/>
            <person name="Ravi A."/>
            <person name="Getino M."/>
            <person name="Pursley I."/>
            <person name="Horton D.L."/>
            <person name="Alikhan N.F."/>
            <person name="Baker D."/>
            <person name="Gharbi K."/>
            <person name="Hall N."/>
            <person name="Watson M."/>
            <person name="Adriaenssens E.M."/>
            <person name="Foster-Nyarko E."/>
            <person name="Jarju S."/>
            <person name="Secka A."/>
            <person name="Antonio M."/>
            <person name="Oren A."/>
            <person name="Chaudhuri R.R."/>
            <person name="La Ragione R."/>
            <person name="Hildebrand F."/>
            <person name="Pallen M.J."/>
        </authorList>
    </citation>
    <scope>NUCLEOTIDE SEQUENCE</scope>
    <source>
        <strain evidence="9">811</strain>
    </source>
</reference>
<feature type="transmembrane region" description="Helical" evidence="7">
    <location>
        <begin position="228"/>
        <end position="252"/>
    </location>
</feature>
<proteinExistence type="inferred from homology"/>
<dbReference type="InterPro" id="IPR018649">
    <property type="entry name" value="SHOCT"/>
</dbReference>
<evidence type="ECO:0000256" key="4">
    <source>
        <dbReference type="ARBA" id="ARBA00022692"/>
    </source>
</evidence>
<reference evidence="9" key="2">
    <citation type="submission" date="2021-04" db="EMBL/GenBank/DDBJ databases">
        <authorList>
            <person name="Gilroy R."/>
        </authorList>
    </citation>
    <scope>NUCLEOTIDE SEQUENCE</scope>
    <source>
        <strain evidence="9">811</strain>
    </source>
</reference>
<comment type="caution">
    <text evidence="9">The sequence shown here is derived from an EMBL/GenBank/DDBJ whole genome shotgun (WGS) entry which is preliminary data.</text>
</comment>
<evidence type="ECO:0000256" key="1">
    <source>
        <dbReference type="ARBA" id="ARBA00007150"/>
    </source>
</evidence>
<protein>
    <submittedName>
        <fullName evidence="9">Prolipoprotein diacylglyceryl transferase</fullName>
        <ecNumber evidence="9">2.4.99.-</ecNumber>
    </submittedName>
</protein>
<keyword evidence="6 7" id="KW-0472">Membrane</keyword>
<dbReference type="GO" id="GO:0005886">
    <property type="term" value="C:plasma membrane"/>
    <property type="evidence" value="ECO:0007669"/>
    <property type="project" value="InterPro"/>
</dbReference>
<evidence type="ECO:0000256" key="5">
    <source>
        <dbReference type="ARBA" id="ARBA00022989"/>
    </source>
</evidence>
<feature type="transmembrane region" description="Helical" evidence="7">
    <location>
        <begin position="46"/>
        <end position="66"/>
    </location>
</feature>
<evidence type="ECO:0000256" key="3">
    <source>
        <dbReference type="ARBA" id="ARBA00022679"/>
    </source>
</evidence>
<name>A0A9D1V850_9FIRM</name>
<feature type="transmembrane region" description="Helical" evidence="7">
    <location>
        <begin position="12"/>
        <end position="34"/>
    </location>
</feature>
<dbReference type="Proteomes" id="UP000824204">
    <property type="component" value="Unassembled WGS sequence"/>
</dbReference>
<dbReference type="AlphaFoldDB" id="A0A9D1V850"/>
<keyword evidence="4 7" id="KW-0812">Transmembrane</keyword>
<feature type="transmembrane region" description="Helical" evidence="7">
    <location>
        <begin position="173"/>
        <end position="193"/>
    </location>
</feature>
<accession>A0A9D1V850</accession>